<dbReference type="OrthoDB" id="1099963at2"/>
<gene>
    <name evidence="4" type="ORF">ATK78_4139</name>
</gene>
<dbReference type="InterPro" id="IPR032508">
    <property type="entry name" value="FecR_C"/>
</dbReference>
<keyword evidence="5" id="KW-1185">Reference proteome</keyword>
<feature type="domain" description="Protein FecR C-terminal" evidence="3">
    <location>
        <begin position="321"/>
        <end position="387"/>
    </location>
</feature>
<evidence type="ECO:0000259" key="3">
    <source>
        <dbReference type="Pfam" id="PF16344"/>
    </source>
</evidence>
<dbReference type="RefSeq" id="WP_133577934.1">
    <property type="nucleotide sequence ID" value="NZ_SNYC01000007.1"/>
</dbReference>
<protein>
    <submittedName>
        <fullName evidence="4">FecR family protein</fullName>
    </submittedName>
</protein>
<keyword evidence="1" id="KW-1133">Transmembrane helix</keyword>
<sequence length="402" mass="44965">MNNPYKSYFQNLLKKYRLGNATFEEQNFLEKYYNLHDSEEDLINAENESDFNPVKDSIKKRIDLEILNVAERESARRTKKLWSRYAAAAALFFVVSATIYLLTQPGSINTYLASGSDDLAPGGNKAILTLANGKKIILDDVIKGEIAQESGISIRKTADGQIIYTVSDDHTLDASLPIPTNTITTPNGGKYQIILPDGTKTMLNAGSSLTFPTAFIGTERLVYLNGEAYFEVTKNKEMPFRVNAAMQSIEVLGTHFNINAYGDEPAIKTTLLEGSVKVSSGQNSAILVPGQQSLIKWDDSRNIVKQFADLEKETAWKDNLFSFDNDDLRAVMRQISRWYDAEVVYVGDFPDEKFFGEISRNSNLSEVAKIFELNNIHLNISGKTIKVSYNQTLNTKTSQLNL</sequence>
<dbReference type="Gene3D" id="3.55.50.30">
    <property type="match status" value="1"/>
</dbReference>
<name>A0A4R6ST95_9SPHI</name>
<dbReference type="Pfam" id="PF04773">
    <property type="entry name" value="FecR"/>
    <property type="match status" value="1"/>
</dbReference>
<keyword evidence="1" id="KW-0472">Membrane</keyword>
<dbReference type="AlphaFoldDB" id="A0A4R6ST95"/>
<evidence type="ECO:0000313" key="4">
    <source>
        <dbReference type="EMBL" id="TDQ07123.1"/>
    </source>
</evidence>
<feature type="domain" description="FecR protein" evidence="2">
    <location>
        <begin position="182"/>
        <end position="277"/>
    </location>
</feature>
<keyword evidence="1" id="KW-0812">Transmembrane</keyword>
<dbReference type="Gene3D" id="2.60.120.1440">
    <property type="match status" value="1"/>
</dbReference>
<organism evidence="4 5">
    <name type="scientific">Pedobacter metabolipauper</name>
    <dbReference type="NCBI Taxonomy" id="425513"/>
    <lineage>
        <taxon>Bacteria</taxon>
        <taxon>Pseudomonadati</taxon>
        <taxon>Bacteroidota</taxon>
        <taxon>Sphingobacteriia</taxon>
        <taxon>Sphingobacteriales</taxon>
        <taxon>Sphingobacteriaceae</taxon>
        <taxon>Pedobacter</taxon>
    </lineage>
</organism>
<dbReference type="PANTHER" id="PTHR30273">
    <property type="entry name" value="PERIPLASMIC SIGNAL SENSOR AND SIGMA FACTOR ACTIVATOR FECR-RELATED"/>
    <property type="match status" value="1"/>
</dbReference>
<dbReference type="InterPro" id="IPR006860">
    <property type="entry name" value="FecR"/>
</dbReference>
<evidence type="ECO:0000313" key="5">
    <source>
        <dbReference type="Proteomes" id="UP000295620"/>
    </source>
</evidence>
<dbReference type="GO" id="GO:0016989">
    <property type="term" value="F:sigma factor antagonist activity"/>
    <property type="evidence" value="ECO:0007669"/>
    <property type="project" value="TreeGrafter"/>
</dbReference>
<comment type="caution">
    <text evidence="4">The sequence shown here is derived from an EMBL/GenBank/DDBJ whole genome shotgun (WGS) entry which is preliminary data.</text>
</comment>
<feature type="transmembrane region" description="Helical" evidence="1">
    <location>
        <begin position="82"/>
        <end position="102"/>
    </location>
</feature>
<evidence type="ECO:0000256" key="1">
    <source>
        <dbReference type="SAM" id="Phobius"/>
    </source>
</evidence>
<evidence type="ECO:0000259" key="2">
    <source>
        <dbReference type="Pfam" id="PF04773"/>
    </source>
</evidence>
<dbReference type="PANTHER" id="PTHR30273:SF2">
    <property type="entry name" value="PROTEIN FECR"/>
    <property type="match status" value="1"/>
</dbReference>
<proteinExistence type="predicted"/>
<reference evidence="4 5" key="1">
    <citation type="submission" date="2019-03" db="EMBL/GenBank/DDBJ databases">
        <title>Genomic Encyclopedia of Archaeal and Bacterial Type Strains, Phase II (KMG-II): from individual species to whole genera.</title>
        <authorList>
            <person name="Goeker M."/>
        </authorList>
    </citation>
    <scope>NUCLEOTIDE SEQUENCE [LARGE SCALE GENOMIC DNA]</scope>
    <source>
        <strain evidence="4 5">DSM 19035</strain>
    </source>
</reference>
<dbReference type="EMBL" id="SNYC01000007">
    <property type="protein sequence ID" value="TDQ07123.1"/>
    <property type="molecule type" value="Genomic_DNA"/>
</dbReference>
<dbReference type="Proteomes" id="UP000295620">
    <property type="component" value="Unassembled WGS sequence"/>
</dbReference>
<accession>A0A4R6ST95</accession>
<dbReference type="InterPro" id="IPR012373">
    <property type="entry name" value="Ferrdict_sens_TM"/>
</dbReference>
<dbReference type="Pfam" id="PF16344">
    <property type="entry name" value="FecR_C"/>
    <property type="match status" value="1"/>
</dbReference>